<dbReference type="InterPro" id="IPR050411">
    <property type="entry name" value="AlphaKG_dependent_hydroxylases"/>
</dbReference>
<dbReference type="GO" id="GO:0046872">
    <property type="term" value="F:metal ion binding"/>
    <property type="evidence" value="ECO:0007669"/>
    <property type="project" value="UniProtKB-KW"/>
</dbReference>
<name>A0A813FCN1_POLGL</name>
<dbReference type="EMBL" id="CAJNNV010024588">
    <property type="protein sequence ID" value="CAE8610243.1"/>
    <property type="molecule type" value="Genomic_DNA"/>
</dbReference>
<reference evidence="8" key="1">
    <citation type="submission" date="2021-02" db="EMBL/GenBank/DDBJ databases">
        <authorList>
            <person name="Dougan E. K."/>
            <person name="Rhodes N."/>
            <person name="Thang M."/>
            <person name="Chan C."/>
        </authorList>
    </citation>
    <scope>NUCLEOTIDE SEQUENCE</scope>
</reference>
<comment type="similarity">
    <text evidence="2">Belongs to the gamma-BBH/TMLD family.</text>
</comment>
<dbReference type="InterPro" id="IPR003819">
    <property type="entry name" value="TauD/TfdA-like"/>
</dbReference>
<dbReference type="GO" id="GO:0005739">
    <property type="term" value="C:mitochondrion"/>
    <property type="evidence" value="ECO:0007669"/>
    <property type="project" value="TreeGrafter"/>
</dbReference>
<evidence type="ECO:0000256" key="4">
    <source>
        <dbReference type="ARBA" id="ARBA00022964"/>
    </source>
</evidence>
<evidence type="ECO:0000256" key="2">
    <source>
        <dbReference type="ARBA" id="ARBA00008654"/>
    </source>
</evidence>
<keyword evidence="3" id="KW-0479">Metal-binding</keyword>
<dbReference type="OrthoDB" id="406634at2759"/>
<dbReference type="AlphaFoldDB" id="A0A813FCN1"/>
<dbReference type="Gene3D" id="3.60.130.10">
    <property type="entry name" value="Clavaminate synthase-like"/>
    <property type="match status" value="2"/>
</dbReference>
<evidence type="ECO:0000256" key="5">
    <source>
        <dbReference type="ARBA" id="ARBA00023002"/>
    </source>
</evidence>
<comment type="cofactor">
    <cofactor evidence="1">
        <name>Fe(2+)</name>
        <dbReference type="ChEBI" id="CHEBI:29033"/>
    </cofactor>
</comment>
<dbReference type="SUPFAM" id="SSF51197">
    <property type="entry name" value="Clavaminate synthase-like"/>
    <property type="match status" value="2"/>
</dbReference>
<dbReference type="GO" id="GO:0045329">
    <property type="term" value="P:carnitine biosynthetic process"/>
    <property type="evidence" value="ECO:0007669"/>
    <property type="project" value="TreeGrafter"/>
</dbReference>
<gene>
    <name evidence="8" type="ORF">PGLA1383_LOCUS28069</name>
</gene>
<dbReference type="Proteomes" id="UP000654075">
    <property type="component" value="Unassembled WGS sequence"/>
</dbReference>
<dbReference type="Pfam" id="PF02668">
    <property type="entry name" value="TauD"/>
    <property type="match status" value="2"/>
</dbReference>
<evidence type="ECO:0000256" key="1">
    <source>
        <dbReference type="ARBA" id="ARBA00001954"/>
    </source>
</evidence>
<keyword evidence="5" id="KW-0560">Oxidoreductase</keyword>
<feature type="domain" description="TauD/TfdA-like" evidence="7">
    <location>
        <begin position="599"/>
        <end position="858"/>
    </location>
</feature>
<evidence type="ECO:0000256" key="6">
    <source>
        <dbReference type="ARBA" id="ARBA00023004"/>
    </source>
</evidence>
<evidence type="ECO:0000256" key="3">
    <source>
        <dbReference type="ARBA" id="ARBA00022723"/>
    </source>
</evidence>
<comment type="caution">
    <text evidence="8">The sequence shown here is derived from an EMBL/GenBank/DDBJ whole genome shotgun (WGS) entry which is preliminary data.</text>
</comment>
<keyword evidence="4" id="KW-0223">Dioxygenase</keyword>
<protein>
    <recommendedName>
        <fullName evidence="7">TauD/TfdA-like domain-containing protein</fullName>
    </recommendedName>
</protein>
<feature type="domain" description="TauD/TfdA-like" evidence="7">
    <location>
        <begin position="174"/>
        <end position="419"/>
    </location>
</feature>
<accession>A0A813FCN1</accession>
<dbReference type="PANTHER" id="PTHR10696">
    <property type="entry name" value="GAMMA-BUTYROBETAINE HYDROXYLASE-RELATED"/>
    <property type="match status" value="1"/>
</dbReference>
<dbReference type="InterPro" id="IPR042098">
    <property type="entry name" value="TauD-like_sf"/>
</dbReference>
<keyword evidence="9" id="KW-1185">Reference proteome</keyword>
<sequence>MIPATVASKCCSSVVRGMGAASRLGNATRGMKIVSATPVNNGKQVDIEFENKSAYRFHTAWIRDASPSHVGQDFYRKSAKTVFEVDKYTAETCQPSESGEKLVVHFKNGVAENADSDEYVSSWLHAFAPHVGQPLNAHSELKEVLKGTGSVMEALHKNRKPWLADLKMPIFDAKELMESEEKQAEFLECMTDPGVALIKGVGGPESLETSVVGLPLEKLGSGIIGRMNQHPARAAAAGADYDHANPLSMHADHSVYHGTPGYLQLMYQARGTVTSKVCDGIAVAEYIKENHPEDYELLTTVHVTHSSRNQIYAQDGAYRQDTASPGATFELVHTHPVITIGEDGLLEKIVQSETKRGVSALPYDKYERFMEAYKLWTKLVEDPRFICNFEWPEHSVVAMNNYRTLHGRAKVPAGMERTMIFGYFQKTIVENRYRFLRQRLVEKQSTMLNDRWLTRLPNQIVSATPVNNGKQVDIEFENKSAYRFHTAWIRDASPSHVGQDFYRKSAKTVFEVDKYTAETCQPSESGEKLVVHFKNGVAENADSDEYVSSWLHAFAPHVGQPLNAHSELKEVLKGTGSVMEALHKNRKPWLADLKMPIFDAKELMESEEKQAEFLECMTDPGVALIKGVGGPESLETSVVGLPLEKLGSGIIGRMNQHPVRATRYGVMHAEARAAAAGADYDHANPLSMHADHSVYHGTPGYLQLMYQARGTVTSKVCDGIAVAEYIKENHPEDYELLTTVHVTHSSRNQIYAQDGAYRQDTASPGATFELVHTHPVITIGEDGLLEKIVQSETKRGVSALPYDKYERFMEAYKLWTKLVEDPRFICNFEWPEHSVVAMNNYRTLHGRAKVPAGMERTMIFGYFQKTIVENRYRFLRQRLVEKQSTMLNDRWLTRLPNQILSKLV</sequence>
<evidence type="ECO:0000313" key="8">
    <source>
        <dbReference type="EMBL" id="CAE8610243.1"/>
    </source>
</evidence>
<evidence type="ECO:0000259" key="7">
    <source>
        <dbReference type="Pfam" id="PF02668"/>
    </source>
</evidence>
<evidence type="ECO:0000313" key="9">
    <source>
        <dbReference type="Proteomes" id="UP000654075"/>
    </source>
</evidence>
<dbReference type="GO" id="GO:0051213">
    <property type="term" value="F:dioxygenase activity"/>
    <property type="evidence" value="ECO:0007669"/>
    <property type="project" value="UniProtKB-KW"/>
</dbReference>
<keyword evidence="6" id="KW-0408">Iron</keyword>
<dbReference type="PANTHER" id="PTHR10696:SF25">
    <property type="entry name" value="OXIDOREDUCTASE AIM17-RELATED"/>
    <property type="match status" value="1"/>
</dbReference>
<organism evidence="8 9">
    <name type="scientific">Polarella glacialis</name>
    <name type="common">Dinoflagellate</name>
    <dbReference type="NCBI Taxonomy" id="89957"/>
    <lineage>
        <taxon>Eukaryota</taxon>
        <taxon>Sar</taxon>
        <taxon>Alveolata</taxon>
        <taxon>Dinophyceae</taxon>
        <taxon>Suessiales</taxon>
        <taxon>Suessiaceae</taxon>
        <taxon>Polarella</taxon>
    </lineage>
</organism>
<proteinExistence type="inferred from homology"/>